<dbReference type="EMBL" id="BKCJ010112192">
    <property type="protein sequence ID" value="GEX50382.1"/>
    <property type="molecule type" value="Genomic_DNA"/>
</dbReference>
<evidence type="ECO:0000313" key="2">
    <source>
        <dbReference type="EMBL" id="GEX50382.1"/>
    </source>
</evidence>
<feature type="region of interest" description="Disordered" evidence="1">
    <location>
        <begin position="233"/>
        <end position="257"/>
    </location>
</feature>
<feature type="compositionally biased region" description="Basic and acidic residues" evidence="1">
    <location>
        <begin position="21"/>
        <end position="32"/>
    </location>
</feature>
<accession>A0A699H4R3</accession>
<proteinExistence type="predicted"/>
<gene>
    <name evidence="2" type="ORF">Tci_322357</name>
</gene>
<feature type="region of interest" description="Disordered" evidence="1">
    <location>
        <begin position="19"/>
        <end position="63"/>
    </location>
</feature>
<comment type="caution">
    <text evidence="2">The sequence shown here is derived from an EMBL/GenBank/DDBJ whole genome shotgun (WGS) entry which is preliminary data.</text>
</comment>
<dbReference type="AlphaFoldDB" id="A0A699H4R3"/>
<evidence type="ECO:0000256" key="1">
    <source>
        <dbReference type="SAM" id="MobiDB-lite"/>
    </source>
</evidence>
<reference evidence="2" key="1">
    <citation type="journal article" date="2019" name="Sci. Rep.">
        <title>Draft genome of Tanacetum cinerariifolium, the natural source of mosquito coil.</title>
        <authorList>
            <person name="Yamashiro T."/>
            <person name="Shiraishi A."/>
            <person name="Satake H."/>
            <person name="Nakayama K."/>
        </authorList>
    </citation>
    <scope>NUCLEOTIDE SEQUENCE</scope>
</reference>
<organism evidence="2">
    <name type="scientific">Tanacetum cinerariifolium</name>
    <name type="common">Dalmatian daisy</name>
    <name type="synonym">Chrysanthemum cinerariifolium</name>
    <dbReference type="NCBI Taxonomy" id="118510"/>
    <lineage>
        <taxon>Eukaryota</taxon>
        <taxon>Viridiplantae</taxon>
        <taxon>Streptophyta</taxon>
        <taxon>Embryophyta</taxon>
        <taxon>Tracheophyta</taxon>
        <taxon>Spermatophyta</taxon>
        <taxon>Magnoliopsida</taxon>
        <taxon>eudicotyledons</taxon>
        <taxon>Gunneridae</taxon>
        <taxon>Pentapetalae</taxon>
        <taxon>asterids</taxon>
        <taxon>campanulids</taxon>
        <taxon>Asterales</taxon>
        <taxon>Asteraceae</taxon>
        <taxon>Asteroideae</taxon>
        <taxon>Anthemideae</taxon>
        <taxon>Anthemidinae</taxon>
        <taxon>Tanacetum</taxon>
    </lineage>
</organism>
<protein>
    <submittedName>
        <fullName evidence="2">Uncharacterized protein</fullName>
    </submittedName>
</protein>
<name>A0A699H4R3_TANCI</name>
<sequence length="585" mass="66724">MTNSFIVCALYSARPIVARSDLGKTPESRPPPEQEFIDENQAGPDPGESRTALAGPNPEPTHDDFMANVYPNVHESLKFPIDEHVIIEEPLSLTETLYSMKNLDDAPTIGDQFLNEKSTEDDPKKLNVEAEMVSMVTVPIYQASSSAPPLSTPVIDLSLPKPVSSTTQAPIFTATKATTTTLPLLPLLQQQSTTDSELAARSGTYKSIPKHVALYEAHEASMERANRDEFFVEKEKSHKRRHDDQDPHPLPPDLDPNQAEAKMVEAYSRERQTSNSRTRLGHSELPEPEYNWANALAKSYKDPEENKLLSQTGDMGSFIKWFCKRIGKKKLSKADLEGPCFKVVKAFHENNISLQFKIEECHRLLTDQVDLVNPEGDTARTAALSISKLKAANYPDFGLEELVSSLWIGSQRDYNISSAYGITHWWFKRKDFYITRHNASFDQRAVRSHMQILSVISIKIFERYGYAFLKEIVIRKADYSEYKISEADFKNLHPNDFEDLCLLHFQGKLNHLPRSDKVYLYNVITLWIRNIVIKQRMGDLQLSIESYQIKLNLTEPRWDASDFLFKEDYTIISKPMAVIYIDRND</sequence>
<feature type="compositionally biased region" description="Basic and acidic residues" evidence="1">
    <location>
        <begin position="233"/>
        <end position="247"/>
    </location>
</feature>